<evidence type="ECO:0000259" key="2">
    <source>
        <dbReference type="Pfam" id="PF07883"/>
    </source>
</evidence>
<dbReference type="VEuPathDB" id="TrichDB:TRFO_11021"/>
<comment type="caution">
    <text evidence="3">The sequence shown here is derived from an EMBL/GenBank/DDBJ whole genome shotgun (WGS) entry which is preliminary data.</text>
</comment>
<dbReference type="VEuPathDB" id="TrichDB:TRFO_11023"/>
<gene>
    <name evidence="3" type="ORF">TRFO_11021</name>
    <name evidence="4" type="ORF">TRFO_11023</name>
</gene>
<protein>
    <submittedName>
        <fullName evidence="3">Cupin domain protein</fullName>
    </submittedName>
</protein>
<dbReference type="SUPFAM" id="SSF51182">
    <property type="entry name" value="RmlC-like cupins"/>
    <property type="match status" value="1"/>
</dbReference>
<dbReference type="EMBL" id="MLAK01001304">
    <property type="protein sequence ID" value="OHS94633.1"/>
    <property type="molecule type" value="Genomic_DNA"/>
</dbReference>
<evidence type="ECO:0000256" key="1">
    <source>
        <dbReference type="ARBA" id="ARBA00022723"/>
    </source>
</evidence>
<dbReference type="GO" id="GO:0046872">
    <property type="term" value="F:metal ion binding"/>
    <property type="evidence" value="ECO:0007669"/>
    <property type="project" value="UniProtKB-KW"/>
</dbReference>
<dbReference type="RefSeq" id="XP_068347770.1">
    <property type="nucleotide sequence ID" value="XM_068495793.1"/>
</dbReference>
<evidence type="ECO:0000313" key="5">
    <source>
        <dbReference type="Proteomes" id="UP000179807"/>
    </source>
</evidence>
<dbReference type="PANTHER" id="PTHR35848">
    <property type="entry name" value="OXALATE-BINDING PROTEIN"/>
    <property type="match status" value="1"/>
</dbReference>
<reference evidence="3" key="1">
    <citation type="submission" date="2016-10" db="EMBL/GenBank/DDBJ databases">
        <authorList>
            <person name="de Groot N.N."/>
        </authorList>
    </citation>
    <scope>NUCLEOTIDE SEQUENCE [LARGE SCALE GENOMIC DNA]</scope>
    <source>
        <strain evidence="3">K</strain>
    </source>
</reference>
<dbReference type="InterPro" id="IPR014710">
    <property type="entry name" value="RmlC-like_jellyroll"/>
</dbReference>
<reference evidence="5" key="2">
    <citation type="submission" date="2016-10" db="EMBL/GenBank/DDBJ databases">
        <authorList>
            <person name="Benchimol M."/>
            <person name="Almeida L.G."/>
            <person name="Vasconcelos A.T."/>
            <person name="Perreira-Neves A."/>
            <person name="Rosa I.A."/>
            <person name="Tasca T."/>
            <person name="Bogo M.R."/>
            <person name="de Souza W."/>
        </authorList>
    </citation>
    <scope>NUCLEOTIDE SEQUENCE [LARGE SCALE GENOMIC DNA]</scope>
    <source>
        <strain evidence="5">K</strain>
    </source>
</reference>
<name>A0A1J4J7K0_9EUKA</name>
<dbReference type="CDD" id="cd06985">
    <property type="entry name" value="cupin_BF4112"/>
    <property type="match status" value="1"/>
</dbReference>
<keyword evidence="1" id="KW-0479">Metal-binding</keyword>
<dbReference type="Proteomes" id="UP000179807">
    <property type="component" value="Unassembled WGS sequence"/>
</dbReference>
<dbReference type="EMBL" id="MLAK01001304">
    <property type="protein sequence ID" value="OHS94634.1"/>
    <property type="molecule type" value="Genomic_DNA"/>
</dbReference>
<evidence type="ECO:0000313" key="4">
    <source>
        <dbReference type="EMBL" id="OHS94634.1"/>
    </source>
</evidence>
<dbReference type="InterPro" id="IPR011051">
    <property type="entry name" value="RmlC_Cupin_sf"/>
</dbReference>
<sequence length="149" mass="16315">MSIKVISGNDKYTAINVGKMNEINKHQLKDGTGKVLAEGKAFLGEALKMTGAQMSINSVPAGQAGPFFHLHKENEEIYFIISGEGEYQIDDIVIPIHEGSFVRVGPCASHNLKNTGKTPLIFLCVQVRSNSLGDISHDYEITQTTPKFH</sequence>
<keyword evidence="5" id="KW-1185">Reference proteome</keyword>
<accession>A0A1J4J7K0</accession>
<proteinExistence type="predicted"/>
<dbReference type="OrthoDB" id="10263073at2759"/>
<dbReference type="GeneID" id="94830497"/>
<dbReference type="InterPro" id="IPR013096">
    <property type="entry name" value="Cupin_2"/>
</dbReference>
<evidence type="ECO:0000313" key="3">
    <source>
        <dbReference type="EMBL" id="OHS94633.1"/>
    </source>
</evidence>
<organism evidence="3 5">
    <name type="scientific">Tritrichomonas foetus</name>
    <dbReference type="NCBI Taxonomy" id="1144522"/>
    <lineage>
        <taxon>Eukaryota</taxon>
        <taxon>Metamonada</taxon>
        <taxon>Parabasalia</taxon>
        <taxon>Tritrichomonadida</taxon>
        <taxon>Tritrichomonadidae</taxon>
        <taxon>Tritrichomonas</taxon>
    </lineage>
</organism>
<dbReference type="Pfam" id="PF07883">
    <property type="entry name" value="Cupin_2"/>
    <property type="match status" value="1"/>
</dbReference>
<feature type="domain" description="Cupin type-2" evidence="2">
    <location>
        <begin position="59"/>
        <end position="125"/>
    </location>
</feature>
<dbReference type="Gene3D" id="2.60.120.10">
    <property type="entry name" value="Jelly Rolls"/>
    <property type="match status" value="1"/>
</dbReference>
<dbReference type="AlphaFoldDB" id="A0A1J4J7K0"/>
<dbReference type="PANTHER" id="PTHR35848:SF6">
    <property type="entry name" value="CUPIN TYPE-2 DOMAIN-CONTAINING PROTEIN"/>
    <property type="match status" value="1"/>
</dbReference>
<dbReference type="InterPro" id="IPR051610">
    <property type="entry name" value="GPI/OXD"/>
</dbReference>